<dbReference type="AlphaFoldDB" id="A0AAV2SHV9"/>
<keyword evidence="8" id="KW-1185">Reference proteome</keyword>
<keyword evidence="2" id="KW-0677">Repeat</keyword>
<sequence>MENIYEPAPAEQKEMHLEQIKNYETHSSLTVPSSSGQISYLSNNLSVRKSAKVPIHESLKCPECDQTFIKRQDLKLHFLGLHMGHHTDYENLICPFCEFICVGKKILMEHLKTHPDDKKEKLTATGEKLFMCTECDNVFTKRSEREKHLTKHAGFKPYVCIECGFKCARKTYLKNHLQNCHIEKETFECAECGFKCTTKSEYKFHMVTHTKPNALTCPLTDCKYRCIFRDVLEKHMQSHRKGDLKFACLECGQDSKTKNELKKHVASHRPPRPRK</sequence>
<comment type="caution">
    <text evidence="7">The sequence shown here is derived from an EMBL/GenBank/DDBJ whole genome shotgun (WGS) entry which is preliminary data.</text>
</comment>
<dbReference type="PANTHER" id="PTHR24379:SF121">
    <property type="entry name" value="C2H2-TYPE DOMAIN-CONTAINING PROTEIN"/>
    <property type="match status" value="1"/>
</dbReference>
<dbReference type="Pfam" id="PF00096">
    <property type="entry name" value="zf-C2H2"/>
    <property type="match status" value="2"/>
</dbReference>
<dbReference type="Proteomes" id="UP001497623">
    <property type="component" value="Unassembled WGS sequence"/>
</dbReference>
<feature type="domain" description="C2H2-type" evidence="6">
    <location>
        <begin position="130"/>
        <end position="157"/>
    </location>
</feature>
<name>A0AAV2SHV9_MEGNR</name>
<dbReference type="PANTHER" id="PTHR24379">
    <property type="entry name" value="KRAB AND ZINC FINGER DOMAIN-CONTAINING"/>
    <property type="match status" value="1"/>
</dbReference>
<evidence type="ECO:0000259" key="6">
    <source>
        <dbReference type="PROSITE" id="PS50157"/>
    </source>
</evidence>
<organism evidence="7 8">
    <name type="scientific">Meganyctiphanes norvegica</name>
    <name type="common">Northern krill</name>
    <name type="synonym">Thysanopoda norvegica</name>
    <dbReference type="NCBI Taxonomy" id="48144"/>
    <lineage>
        <taxon>Eukaryota</taxon>
        <taxon>Metazoa</taxon>
        <taxon>Ecdysozoa</taxon>
        <taxon>Arthropoda</taxon>
        <taxon>Crustacea</taxon>
        <taxon>Multicrustacea</taxon>
        <taxon>Malacostraca</taxon>
        <taxon>Eumalacostraca</taxon>
        <taxon>Eucarida</taxon>
        <taxon>Euphausiacea</taxon>
        <taxon>Euphausiidae</taxon>
        <taxon>Meganyctiphanes</taxon>
    </lineage>
</organism>
<dbReference type="PROSITE" id="PS00028">
    <property type="entry name" value="ZINC_FINGER_C2H2_1"/>
    <property type="match status" value="5"/>
</dbReference>
<dbReference type="GO" id="GO:0008270">
    <property type="term" value="F:zinc ion binding"/>
    <property type="evidence" value="ECO:0007669"/>
    <property type="project" value="UniProtKB-KW"/>
</dbReference>
<dbReference type="PROSITE" id="PS50157">
    <property type="entry name" value="ZINC_FINGER_C2H2_2"/>
    <property type="match status" value="5"/>
</dbReference>
<accession>A0AAV2SHV9</accession>
<evidence type="ECO:0000256" key="1">
    <source>
        <dbReference type="ARBA" id="ARBA00022723"/>
    </source>
</evidence>
<feature type="domain" description="C2H2-type" evidence="6">
    <location>
        <begin position="158"/>
        <end position="186"/>
    </location>
</feature>
<feature type="domain" description="C2H2-type" evidence="6">
    <location>
        <begin position="59"/>
        <end position="87"/>
    </location>
</feature>
<evidence type="ECO:0000256" key="4">
    <source>
        <dbReference type="ARBA" id="ARBA00022833"/>
    </source>
</evidence>
<evidence type="ECO:0000256" key="5">
    <source>
        <dbReference type="PROSITE-ProRule" id="PRU00042"/>
    </source>
</evidence>
<keyword evidence="1" id="KW-0479">Metal-binding</keyword>
<evidence type="ECO:0000313" key="7">
    <source>
        <dbReference type="EMBL" id="CAL4193757.1"/>
    </source>
</evidence>
<dbReference type="SMART" id="SM00355">
    <property type="entry name" value="ZnF_C2H2"/>
    <property type="match status" value="7"/>
</dbReference>
<reference evidence="7 8" key="1">
    <citation type="submission" date="2024-05" db="EMBL/GenBank/DDBJ databases">
        <authorList>
            <person name="Wallberg A."/>
        </authorList>
    </citation>
    <scope>NUCLEOTIDE SEQUENCE [LARGE SCALE GENOMIC DNA]</scope>
</reference>
<feature type="domain" description="C2H2-type" evidence="6">
    <location>
        <begin position="246"/>
        <end position="273"/>
    </location>
</feature>
<gene>
    <name evidence="7" type="ORF">MNOR_LOCUS36878</name>
</gene>
<evidence type="ECO:0000256" key="2">
    <source>
        <dbReference type="ARBA" id="ARBA00022737"/>
    </source>
</evidence>
<keyword evidence="3 5" id="KW-0863">Zinc-finger</keyword>
<keyword evidence="4" id="KW-0862">Zinc</keyword>
<proteinExistence type="predicted"/>
<evidence type="ECO:0000313" key="8">
    <source>
        <dbReference type="Proteomes" id="UP001497623"/>
    </source>
</evidence>
<dbReference type="Gene3D" id="3.30.160.60">
    <property type="entry name" value="Classic Zinc Finger"/>
    <property type="match status" value="4"/>
</dbReference>
<feature type="domain" description="C2H2-type" evidence="6">
    <location>
        <begin position="187"/>
        <end position="214"/>
    </location>
</feature>
<dbReference type="InterPro" id="IPR013087">
    <property type="entry name" value="Znf_C2H2_type"/>
</dbReference>
<evidence type="ECO:0000256" key="3">
    <source>
        <dbReference type="ARBA" id="ARBA00022771"/>
    </source>
</evidence>
<dbReference type="SUPFAM" id="SSF57667">
    <property type="entry name" value="beta-beta-alpha zinc fingers"/>
    <property type="match status" value="3"/>
</dbReference>
<protein>
    <recommendedName>
        <fullName evidence="6">C2H2-type domain-containing protein</fullName>
    </recommendedName>
</protein>
<dbReference type="EMBL" id="CAXKWB010070154">
    <property type="protein sequence ID" value="CAL4193757.1"/>
    <property type="molecule type" value="Genomic_DNA"/>
</dbReference>
<dbReference type="InterPro" id="IPR036236">
    <property type="entry name" value="Znf_C2H2_sf"/>
</dbReference>